<dbReference type="Gene3D" id="1.25.40.420">
    <property type="match status" value="1"/>
</dbReference>
<name>A0A7M7LUQ6_NASVI</name>
<evidence type="ECO:0000313" key="3">
    <source>
        <dbReference type="EnsemblMetazoa" id="XP_008210494"/>
    </source>
</evidence>
<dbReference type="SMART" id="SM00225">
    <property type="entry name" value="BTB"/>
    <property type="match status" value="1"/>
</dbReference>
<proteinExistence type="predicted"/>
<dbReference type="EnsemblMetazoa" id="XM_008212272">
    <property type="protein sequence ID" value="XP_008210494"/>
    <property type="gene ID" value="LOC103316765"/>
</dbReference>
<dbReference type="InParanoid" id="A0A7M7LUQ6"/>
<dbReference type="InterPro" id="IPR011333">
    <property type="entry name" value="SKP1/BTB/POZ_sf"/>
</dbReference>
<dbReference type="PANTHER" id="PTHR24413">
    <property type="entry name" value="SPECKLE-TYPE POZ PROTEIN"/>
    <property type="match status" value="1"/>
</dbReference>
<evidence type="ECO:0000259" key="2">
    <source>
        <dbReference type="PROSITE" id="PS50097"/>
    </source>
</evidence>
<feature type="domain" description="BTB" evidence="2">
    <location>
        <begin position="178"/>
        <end position="243"/>
    </location>
</feature>
<gene>
    <name evidence="3" type="primary">103316765</name>
</gene>
<dbReference type="OrthoDB" id="6359816at2759"/>
<dbReference type="PROSITE" id="PS50097">
    <property type="entry name" value="BTB"/>
    <property type="match status" value="1"/>
</dbReference>
<feature type="transmembrane region" description="Helical" evidence="1">
    <location>
        <begin position="319"/>
        <end position="337"/>
    </location>
</feature>
<organism evidence="3 4">
    <name type="scientific">Nasonia vitripennis</name>
    <name type="common">Parasitic wasp</name>
    <dbReference type="NCBI Taxonomy" id="7425"/>
    <lineage>
        <taxon>Eukaryota</taxon>
        <taxon>Metazoa</taxon>
        <taxon>Ecdysozoa</taxon>
        <taxon>Arthropoda</taxon>
        <taxon>Hexapoda</taxon>
        <taxon>Insecta</taxon>
        <taxon>Pterygota</taxon>
        <taxon>Neoptera</taxon>
        <taxon>Endopterygota</taxon>
        <taxon>Hymenoptera</taxon>
        <taxon>Apocrita</taxon>
        <taxon>Proctotrupomorpha</taxon>
        <taxon>Chalcidoidea</taxon>
        <taxon>Pteromalidae</taxon>
        <taxon>Pteromalinae</taxon>
        <taxon>Nasonia</taxon>
    </lineage>
</organism>
<dbReference type="InterPro" id="IPR008974">
    <property type="entry name" value="TRAF-like"/>
</dbReference>
<dbReference type="AlphaFoldDB" id="A0A7M7LUQ6"/>
<dbReference type="Gene3D" id="2.60.210.10">
    <property type="entry name" value="Apoptosis, Tumor Necrosis Factor Receptor Associated Protein 2, Chain A"/>
    <property type="match status" value="1"/>
</dbReference>
<dbReference type="SUPFAM" id="SSF49599">
    <property type="entry name" value="TRAF domain-like"/>
    <property type="match status" value="1"/>
</dbReference>
<dbReference type="Pfam" id="PF00651">
    <property type="entry name" value="BTB"/>
    <property type="match status" value="1"/>
</dbReference>
<reference evidence="3" key="1">
    <citation type="submission" date="2021-01" db="UniProtKB">
        <authorList>
            <consortium name="EnsemblMetazoa"/>
        </authorList>
    </citation>
    <scope>IDENTIFICATION</scope>
</reference>
<sequence length="340" mass="39394">MATTNDPRNEEIPITKISYSTHILVKQFVHEWKIKNFEYCHLSDGDYLESLKFVTVDQDDSFEWALEYDSAENAFKQVDIQLSLVNGKGDEVNVEKKLISKTDWFNDEAVFRNFISRKQLLDEANDLLPNKELTILCKFFFNKGQCHQSTVAVDQVPIERRLLEFDDFEKLLDNPVFSDVEIVVGDKKFPAHKNILSYRSRYFENIFQTAGSCHDRLEIDGVEVQVMREVLRFVYTGKIEQLPKLSRDLLVHAEKYEIEGLREVCERALIDHLALDLDNVGDMLALVDKCRKAENLKKVVIDFVTKHSKDLMDRKDFKAIFAVLTPTFLAEVIAALISKM</sequence>
<dbReference type="SMR" id="A0A7M7LUQ6"/>
<keyword evidence="1" id="KW-0812">Transmembrane</keyword>
<dbReference type="InterPro" id="IPR000210">
    <property type="entry name" value="BTB/POZ_dom"/>
</dbReference>
<dbReference type="Gene3D" id="3.30.710.10">
    <property type="entry name" value="Potassium Channel Kv1.1, Chain A"/>
    <property type="match status" value="1"/>
</dbReference>
<keyword evidence="1" id="KW-0472">Membrane</keyword>
<evidence type="ECO:0000313" key="4">
    <source>
        <dbReference type="Proteomes" id="UP000002358"/>
    </source>
</evidence>
<evidence type="ECO:0000256" key="1">
    <source>
        <dbReference type="SAM" id="Phobius"/>
    </source>
</evidence>
<keyword evidence="4" id="KW-1185">Reference proteome</keyword>
<accession>A0A7M7LUQ6</accession>
<dbReference type="KEGG" id="nvi:103316765"/>
<dbReference type="SUPFAM" id="SSF54695">
    <property type="entry name" value="POZ domain"/>
    <property type="match status" value="1"/>
</dbReference>
<dbReference type="Proteomes" id="UP000002358">
    <property type="component" value="Chromosome 3"/>
</dbReference>
<keyword evidence="1" id="KW-1133">Transmembrane helix</keyword>
<protein>
    <recommendedName>
        <fullName evidence="2">BTB domain-containing protein</fullName>
    </recommendedName>
</protein>